<dbReference type="Proteomes" id="UP000246715">
    <property type="component" value="Segment"/>
</dbReference>
<organism evidence="1 2">
    <name type="scientific">Paramecium bursaria Chlorella virus MT325</name>
    <name type="common">PBCV-MT325</name>
    <dbReference type="NCBI Taxonomy" id="346932"/>
    <lineage>
        <taxon>Viruses</taxon>
        <taxon>Varidnaviria</taxon>
        <taxon>Bamfordvirae</taxon>
        <taxon>Nucleocytoviricota</taxon>
        <taxon>Megaviricetes</taxon>
        <taxon>Algavirales</taxon>
        <taxon>Phycodnaviridae</taxon>
        <taxon>Chlorovirus</taxon>
        <taxon>Chlorovirus conductrix</taxon>
        <taxon>Paramecium bursaria Chlorella virus A1</taxon>
    </lineage>
</organism>
<reference evidence="1 2" key="1">
    <citation type="journal article" date="2007" name="Virology">
        <title>Sequence and annotation of the 314-kb MT325 and the 321-kb FR483 viruses that infect Chlorella Pbi.</title>
        <authorList>
            <person name="Fitzgerald L.A."/>
            <person name="Graves M.V."/>
            <person name="Li X."/>
            <person name="Feldblyum T."/>
            <person name="Hartigan J."/>
            <person name="Van Etten J.L."/>
        </authorList>
    </citation>
    <scope>NUCLEOTIDE SEQUENCE [LARGE SCALE GENOMIC DNA]</scope>
    <source>
        <strain evidence="1 2">MT325</strain>
    </source>
</reference>
<protein>
    <submittedName>
        <fullName evidence="1">Uncharacterized protein m534R</fullName>
    </submittedName>
</protein>
<proteinExistence type="predicted"/>
<evidence type="ECO:0000313" key="1">
    <source>
        <dbReference type="EMBL" id="ABT14088.1"/>
    </source>
</evidence>
<evidence type="ECO:0000313" key="2">
    <source>
        <dbReference type="Proteomes" id="UP000246715"/>
    </source>
</evidence>
<dbReference type="EMBL" id="DQ491001">
    <property type="protein sequence ID" value="ABT14088.1"/>
    <property type="molecule type" value="Genomic_DNA"/>
</dbReference>
<sequence>MFATYMSDLSILLDVIIVEPAVCENNDSMHKGSSRAHCDRDTPHIGSNLLDFEEFPDKEHDDDLEGNKAKHAGQSNVFLENCEDGENVVL</sequence>
<name>A7IUR4_PBCVM</name>
<accession>A7IUR4</accession>
<organismHost>
    <name type="scientific">Paramecium bursaria</name>
    <dbReference type="NCBI Taxonomy" id="74790"/>
</organismHost>
<gene>
    <name evidence="1" type="primary">m534R</name>
    <name evidence="1" type="ORF">MT325_m534R</name>
</gene>